<protein>
    <submittedName>
        <fullName evidence="12">UCR_hinge domain-containing protein</fullName>
    </submittedName>
</protein>
<keyword evidence="7" id="KW-0496">Mitochondrion</keyword>
<evidence type="ECO:0000256" key="2">
    <source>
        <dbReference type="ARBA" id="ARBA00006498"/>
    </source>
</evidence>
<evidence type="ECO:0000313" key="10">
    <source>
        <dbReference type="EMBL" id="VDM62681.1"/>
    </source>
</evidence>
<evidence type="ECO:0000313" key="12">
    <source>
        <dbReference type="WBParaSite" id="ACOC_0001109501-mRNA-1"/>
    </source>
</evidence>
<dbReference type="OrthoDB" id="405848at2759"/>
<dbReference type="GO" id="GO:0005743">
    <property type="term" value="C:mitochondrial inner membrane"/>
    <property type="evidence" value="ECO:0007669"/>
    <property type="project" value="UniProtKB-SubCell"/>
</dbReference>
<dbReference type="Gene3D" id="1.10.287.20">
    <property type="entry name" value="Ubiquinol-cytochrome C reductase hinge domain"/>
    <property type="match status" value="1"/>
</dbReference>
<evidence type="ECO:0000256" key="6">
    <source>
        <dbReference type="ARBA" id="ARBA00022982"/>
    </source>
</evidence>
<feature type="domain" description="Ubiquinol-cytochrome C reductase hinge" evidence="9">
    <location>
        <begin position="56"/>
        <end position="95"/>
    </location>
</feature>
<dbReference type="Pfam" id="PF02320">
    <property type="entry name" value="UCR_hinge"/>
    <property type="match status" value="1"/>
</dbReference>
<reference evidence="12" key="1">
    <citation type="submission" date="2017-02" db="UniProtKB">
        <authorList>
            <consortium name="WormBaseParasite"/>
        </authorList>
    </citation>
    <scope>IDENTIFICATION</scope>
</reference>
<proteinExistence type="inferred from homology"/>
<sequence length="145" mass="16504">MTGMIAPTTLLTLYYYCVVDVSDMKMFAYVLKSSLEEECLQKRAANKKDPSEDGGDQLQQWRERCADEAADLKKILDECSERVNSRKQTEERCAQDKRSVSGRTYLASAKTPATVVSRDLRELEVTANQGTEKLEPEELEEVHDF</sequence>
<evidence type="ECO:0000256" key="5">
    <source>
        <dbReference type="ARBA" id="ARBA00022792"/>
    </source>
</evidence>
<dbReference type="Proteomes" id="UP000267027">
    <property type="component" value="Unassembled WGS sequence"/>
</dbReference>
<dbReference type="AlphaFoldDB" id="A0A0R3PXQ0"/>
<evidence type="ECO:0000259" key="9">
    <source>
        <dbReference type="Pfam" id="PF02320"/>
    </source>
</evidence>
<evidence type="ECO:0000256" key="4">
    <source>
        <dbReference type="ARBA" id="ARBA00022660"/>
    </source>
</evidence>
<evidence type="ECO:0000313" key="11">
    <source>
        <dbReference type="Proteomes" id="UP000267027"/>
    </source>
</evidence>
<keyword evidence="8" id="KW-0472">Membrane</keyword>
<gene>
    <name evidence="10" type="ORF">ACOC_LOCUS11096</name>
</gene>
<keyword evidence="3" id="KW-0813">Transport</keyword>
<dbReference type="STRING" id="334426.A0A0R3PXQ0"/>
<reference evidence="10 11" key="2">
    <citation type="submission" date="2018-11" db="EMBL/GenBank/DDBJ databases">
        <authorList>
            <consortium name="Pathogen Informatics"/>
        </authorList>
    </citation>
    <scope>NUCLEOTIDE SEQUENCE [LARGE SCALE GENOMIC DNA]</scope>
    <source>
        <strain evidence="10 11">Costa Rica</strain>
    </source>
</reference>
<keyword evidence="4" id="KW-0679">Respiratory chain</keyword>
<evidence type="ECO:0000256" key="8">
    <source>
        <dbReference type="ARBA" id="ARBA00023136"/>
    </source>
</evidence>
<dbReference type="EMBL" id="UYYA01004611">
    <property type="protein sequence ID" value="VDM62681.1"/>
    <property type="molecule type" value="Genomic_DNA"/>
</dbReference>
<keyword evidence="6" id="KW-0249">Electron transport</keyword>
<keyword evidence="11" id="KW-1185">Reference proteome</keyword>
<dbReference type="SUPFAM" id="SSF81531">
    <property type="entry name" value="Non-heme 11 kDa protein of cytochrome bc1 complex (Ubiquinol-cytochrome c reductase)"/>
    <property type="match status" value="1"/>
</dbReference>
<dbReference type="InterPro" id="IPR036811">
    <property type="entry name" value="Ubol_cytC_Rdtase_hinge_dom_sf"/>
</dbReference>
<comment type="subcellular location">
    <subcellularLocation>
        <location evidence="1">Mitochondrion inner membrane</location>
    </subcellularLocation>
</comment>
<evidence type="ECO:0000256" key="7">
    <source>
        <dbReference type="ARBA" id="ARBA00023128"/>
    </source>
</evidence>
<comment type="similarity">
    <text evidence="2">Belongs to the UQCRH/QCR6 family.</text>
</comment>
<organism evidence="12">
    <name type="scientific">Angiostrongylus costaricensis</name>
    <name type="common">Nematode worm</name>
    <dbReference type="NCBI Taxonomy" id="334426"/>
    <lineage>
        <taxon>Eukaryota</taxon>
        <taxon>Metazoa</taxon>
        <taxon>Ecdysozoa</taxon>
        <taxon>Nematoda</taxon>
        <taxon>Chromadorea</taxon>
        <taxon>Rhabditida</taxon>
        <taxon>Rhabditina</taxon>
        <taxon>Rhabditomorpha</taxon>
        <taxon>Strongyloidea</taxon>
        <taxon>Metastrongylidae</taxon>
        <taxon>Angiostrongylus</taxon>
    </lineage>
</organism>
<dbReference type="WBParaSite" id="ACOC_0001109501-mRNA-1">
    <property type="protein sequence ID" value="ACOC_0001109501-mRNA-1"/>
    <property type="gene ID" value="ACOC_0001109501"/>
</dbReference>
<evidence type="ECO:0000256" key="3">
    <source>
        <dbReference type="ARBA" id="ARBA00022448"/>
    </source>
</evidence>
<name>A0A0R3PXQ0_ANGCS</name>
<keyword evidence="5" id="KW-0999">Mitochondrion inner membrane</keyword>
<dbReference type="InterPro" id="IPR023184">
    <property type="entry name" value="Ubol_cytC_Rdtase_hinge_dom"/>
</dbReference>
<accession>A0A0R3PXQ0</accession>
<evidence type="ECO:0000256" key="1">
    <source>
        <dbReference type="ARBA" id="ARBA00004273"/>
    </source>
</evidence>